<gene>
    <name evidence="1" type="ORF">AVEN_261763_1</name>
</gene>
<comment type="caution">
    <text evidence="1">The sequence shown here is derived from an EMBL/GenBank/DDBJ whole genome shotgun (WGS) entry which is preliminary data.</text>
</comment>
<protein>
    <submittedName>
        <fullName evidence="1">Uncharacterized protein</fullName>
    </submittedName>
</protein>
<proteinExistence type="predicted"/>
<evidence type="ECO:0000313" key="2">
    <source>
        <dbReference type="Proteomes" id="UP000499080"/>
    </source>
</evidence>
<organism evidence="1 2">
    <name type="scientific">Araneus ventricosus</name>
    <name type="common">Orbweaver spider</name>
    <name type="synonym">Epeira ventricosa</name>
    <dbReference type="NCBI Taxonomy" id="182803"/>
    <lineage>
        <taxon>Eukaryota</taxon>
        <taxon>Metazoa</taxon>
        <taxon>Ecdysozoa</taxon>
        <taxon>Arthropoda</taxon>
        <taxon>Chelicerata</taxon>
        <taxon>Arachnida</taxon>
        <taxon>Araneae</taxon>
        <taxon>Araneomorphae</taxon>
        <taxon>Entelegynae</taxon>
        <taxon>Araneoidea</taxon>
        <taxon>Araneidae</taxon>
        <taxon>Araneus</taxon>
    </lineage>
</organism>
<reference evidence="1 2" key="1">
    <citation type="journal article" date="2019" name="Sci. Rep.">
        <title>Orb-weaving spider Araneus ventricosus genome elucidates the spidroin gene catalogue.</title>
        <authorList>
            <person name="Kono N."/>
            <person name="Nakamura H."/>
            <person name="Ohtoshi R."/>
            <person name="Moran D.A.P."/>
            <person name="Shinohara A."/>
            <person name="Yoshida Y."/>
            <person name="Fujiwara M."/>
            <person name="Mori M."/>
            <person name="Tomita M."/>
            <person name="Arakawa K."/>
        </authorList>
    </citation>
    <scope>NUCLEOTIDE SEQUENCE [LARGE SCALE GENOMIC DNA]</scope>
</reference>
<name>A0A4Y2H124_ARAVE</name>
<dbReference type="EMBL" id="BGPR01001651">
    <property type="protein sequence ID" value="GBM58851.1"/>
    <property type="molecule type" value="Genomic_DNA"/>
</dbReference>
<accession>A0A4Y2H124</accession>
<sequence length="85" mass="9657">MHLNTYGMVWVHCPHGRAGKGDILTMAINKYCTTVPYLDAIPSANKDRSPEKDLGINTDVFQSQWKNCIFYSPKMTPSEKKSDYT</sequence>
<dbReference type="Proteomes" id="UP000499080">
    <property type="component" value="Unassembled WGS sequence"/>
</dbReference>
<keyword evidence="2" id="KW-1185">Reference proteome</keyword>
<evidence type="ECO:0000313" key="1">
    <source>
        <dbReference type="EMBL" id="GBM58851.1"/>
    </source>
</evidence>
<dbReference type="AlphaFoldDB" id="A0A4Y2H124"/>